<accession>A0ABV1BQS2</accession>
<dbReference type="RefSeq" id="WP_349138243.1">
    <property type="nucleotide sequence ID" value="NZ_JBBMEP010000031.1"/>
</dbReference>
<gene>
    <name evidence="1" type="ORF">WMO17_12355</name>
</gene>
<comment type="caution">
    <text evidence="1">The sequence shown here is derived from an EMBL/GenBank/DDBJ whole genome shotgun (WGS) entry which is preliminary data.</text>
</comment>
<name>A0ABV1BQS2_9FIRM</name>
<evidence type="ECO:0000313" key="1">
    <source>
        <dbReference type="EMBL" id="MEQ2378122.1"/>
    </source>
</evidence>
<dbReference type="InterPro" id="IPR047727">
    <property type="entry name" value="Sce7725-like"/>
</dbReference>
<organism evidence="1 2">
    <name type="scientific">Faecalibacterium faecis</name>
    <dbReference type="NCBI Taxonomy" id="3133157"/>
    <lineage>
        <taxon>Bacteria</taxon>
        <taxon>Bacillati</taxon>
        <taxon>Bacillota</taxon>
        <taxon>Clostridia</taxon>
        <taxon>Eubacteriales</taxon>
        <taxon>Oscillospiraceae</taxon>
        <taxon>Faecalibacterium</taxon>
    </lineage>
</organism>
<evidence type="ECO:0000313" key="2">
    <source>
        <dbReference type="Proteomes" id="UP001496146"/>
    </source>
</evidence>
<sequence>MYFPILRGRQFELLALRECVNNGILSDFLIPIVEPVKVSSTFTKTLDSFVDHKHPIGVIRNPVVGKWSREIVKTSNQKIQKHYTELLDNKYLIETFYVTPDLGSNGVLWENRILQFEKSILICNQPEYVEHYEHITSGISPLYNIIPDRADFRRSIRANRVMCEDHFPKQSRNIDYSGIDTEFFSADHLYYKEDGYKGFSDYSVVGSEYSETGFAPYAVAIHIVYFDDNNKLRIAHFVSDSNDDISDPARKFGEAVEKLVQWNKIMKLNTMGIKAFEDTYKNGTYPGLGVAKKYSIMHHLELMSVYLNEVEK</sequence>
<dbReference type="Proteomes" id="UP001496146">
    <property type="component" value="Unassembled WGS sequence"/>
</dbReference>
<dbReference type="NCBIfam" id="NF033831">
    <property type="entry name" value="sce7725_fam"/>
    <property type="match status" value="1"/>
</dbReference>
<reference evidence="1 2" key="1">
    <citation type="submission" date="2024-03" db="EMBL/GenBank/DDBJ databases">
        <title>Human intestinal bacterial collection.</title>
        <authorList>
            <person name="Pauvert C."/>
            <person name="Hitch T.C.A."/>
            <person name="Clavel T."/>
        </authorList>
    </citation>
    <scope>NUCLEOTIDE SEQUENCE [LARGE SCALE GENOMIC DNA]</scope>
    <source>
        <strain evidence="1 2">CLA-JM-H7-B</strain>
    </source>
</reference>
<protein>
    <submittedName>
        <fullName evidence="1">Sce7725 family protein</fullName>
    </submittedName>
</protein>
<keyword evidence="2" id="KW-1185">Reference proteome</keyword>
<dbReference type="EMBL" id="JBBMEP010000031">
    <property type="protein sequence ID" value="MEQ2378122.1"/>
    <property type="molecule type" value="Genomic_DNA"/>
</dbReference>
<proteinExistence type="predicted"/>